<feature type="binding site" evidence="8">
    <location>
        <begin position="122"/>
        <end position="124"/>
    </location>
    <ligand>
        <name>substrate</name>
    </ligand>
</feature>
<sequence length="185" mass="18959">MERRHASADAHPSGGGRPPAWPPAGGARSDGQAEAAAPRAAPLRVDVERLEGPGATLPLRATAGAAGYDICAAETVTLAPGAFSKVRTGLKLAIPPGFEAQVRPRSGLAARHGVTVLNAPGTIDSDYRGEVCVVLINHGREPFVIEPGMRIAQLVFAPVTAVTFRDVPTLDPTARGAGGFGSTGR</sequence>
<comment type="caution">
    <text evidence="8">Lacks conserved residue(s) required for the propagation of feature annotation.</text>
</comment>
<gene>
    <name evidence="8" type="primary">dut</name>
    <name evidence="11" type="ORF">OZSIB_0032</name>
</gene>
<dbReference type="GO" id="GO:0046081">
    <property type="term" value="P:dUTP catabolic process"/>
    <property type="evidence" value="ECO:0007669"/>
    <property type="project" value="InterPro"/>
</dbReference>
<evidence type="ECO:0000256" key="2">
    <source>
        <dbReference type="ARBA" id="ARBA00006581"/>
    </source>
</evidence>
<evidence type="ECO:0000256" key="4">
    <source>
        <dbReference type="ARBA" id="ARBA00022801"/>
    </source>
</evidence>
<feature type="domain" description="dUTPase-like" evidence="10">
    <location>
        <begin position="55"/>
        <end position="184"/>
    </location>
</feature>
<dbReference type="EMBL" id="QOQW01000013">
    <property type="protein sequence ID" value="RCK79392.1"/>
    <property type="molecule type" value="Genomic_DNA"/>
</dbReference>
<name>A0A367ZPT3_9BACT</name>
<dbReference type="GO" id="GO:0004170">
    <property type="term" value="F:dUTP diphosphatase activity"/>
    <property type="evidence" value="ECO:0007669"/>
    <property type="project" value="UniProtKB-UniRule"/>
</dbReference>
<protein>
    <recommendedName>
        <fullName evidence="8">Deoxyuridine 5'-triphosphate nucleotidohydrolase</fullName>
        <shortName evidence="8">dUTPase</shortName>
        <ecNumber evidence="8">3.6.1.23</ecNumber>
    </recommendedName>
    <alternativeName>
        <fullName evidence="8">dUTP pyrophosphatase</fullName>
    </alternativeName>
</protein>
<keyword evidence="4 8" id="KW-0378">Hydrolase</keyword>
<accession>A0A367ZPT3</accession>
<evidence type="ECO:0000256" key="7">
    <source>
        <dbReference type="ARBA" id="ARBA00047686"/>
    </source>
</evidence>
<keyword evidence="5 8" id="KW-0460">Magnesium</keyword>
<dbReference type="GO" id="GO:0006226">
    <property type="term" value="P:dUMP biosynthetic process"/>
    <property type="evidence" value="ECO:0007669"/>
    <property type="project" value="UniProtKB-UniRule"/>
</dbReference>
<feature type="region of interest" description="Disordered" evidence="9">
    <location>
        <begin position="1"/>
        <end position="45"/>
    </location>
</feature>
<dbReference type="EC" id="3.6.1.23" evidence="8"/>
<feature type="compositionally biased region" description="Low complexity" evidence="9">
    <location>
        <begin position="23"/>
        <end position="42"/>
    </location>
</feature>
<feature type="binding site" evidence="8">
    <location>
        <position position="118"/>
    </location>
    <ligand>
        <name>substrate</name>
    </ligand>
</feature>
<evidence type="ECO:0000256" key="3">
    <source>
        <dbReference type="ARBA" id="ARBA00022723"/>
    </source>
</evidence>
<keyword evidence="6 8" id="KW-0546">Nucleotide metabolism</keyword>
<dbReference type="AlphaFoldDB" id="A0A367ZPT3"/>
<reference evidence="11 12" key="1">
    <citation type="submission" date="2018-05" db="EMBL/GenBank/DDBJ databases">
        <title>A metagenomic window into the 2 km-deep terrestrial subsurface aquifer revealed taxonomically and functionally diverse microbial community comprising novel uncultured bacterial lineages.</title>
        <authorList>
            <person name="Kadnikov V.V."/>
            <person name="Mardanov A.V."/>
            <person name="Beletsky A.V."/>
            <person name="Banks D."/>
            <person name="Pimenov N.V."/>
            <person name="Frank Y.A."/>
            <person name="Karnachuk O.V."/>
            <person name="Ravin N.V."/>
        </authorList>
    </citation>
    <scope>NUCLEOTIDE SEQUENCE [LARGE SCALE GENOMIC DNA]</scope>
    <source>
        <strain evidence="11">BY5</strain>
    </source>
</reference>
<keyword evidence="3 8" id="KW-0479">Metal-binding</keyword>
<dbReference type="CDD" id="cd07557">
    <property type="entry name" value="trimeric_dUTPase"/>
    <property type="match status" value="1"/>
</dbReference>
<evidence type="ECO:0000256" key="8">
    <source>
        <dbReference type="HAMAP-Rule" id="MF_00116"/>
    </source>
</evidence>
<evidence type="ECO:0000313" key="12">
    <source>
        <dbReference type="Proteomes" id="UP000252355"/>
    </source>
</evidence>
<comment type="cofactor">
    <cofactor evidence="1 8">
        <name>Mg(2+)</name>
        <dbReference type="ChEBI" id="CHEBI:18420"/>
    </cofactor>
</comment>
<evidence type="ECO:0000313" key="11">
    <source>
        <dbReference type="EMBL" id="RCK79392.1"/>
    </source>
</evidence>
<dbReference type="InterPro" id="IPR033704">
    <property type="entry name" value="dUTPase_trimeric"/>
</dbReference>
<dbReference type="InterPro" id="IPR008181">
    <property type="entry name" value="dUTPase"/>
</dbReference>
<dbReference type="InterPro" id="IPR029054">
    <property type="entry name" value="dUTPase-like"/>
</dbReference>
<proteinExistence type="inferred from homology"/>
<evidence type="ECO:0000256" key="5">
    <source>
        <dbReference type="ARBA" id="ARBA00022842"/>
    </source>
</evidence>
<dbReference type="FunFam" id="2.70.40.10:FF:000008">
    <property type="entry name" value="Deoxyuridine 5'-triphosphate nucleotidohydrolase"/>
    <property type="match status" value="1"/>
</dbReference>
<evidence type="ECO:0000256" key="6">
    <source>
        <dbReference type="ARBA" id="ARBA00023080"/>
    </source>
</evidence>
<dbReference type="NCBIfam" id="TIGR00576">
    <property type="entry name" value="dut"/>
    <property type="match status" value="1"/>
</dbReference>
<dbReference type="UniPathway" id="UPA00610">
    <property type="reaction ID" value="UER00666"/>
</dbReference>
<dbReference type="NCBIfam" id="NF001862">
    <property type="entry name" value="PRK00601.1"/>
    <property type="match status" value="1"/>
</dbReference>
<evidence type="ECO:0000256" key="9">
    <source>
        <dbReference type="SAM" id="MobiDB-lite"/>
    </source>
</evidence>
<evidence type="ECO:0000259" key="10">
    <source>
        <dbReference type="Pfam" id="PF00692"/>
    </source>
</evidence>
<comment type="similarity">
    <text evidence="2 8">Belongs to the dUTPase family.</text>
</comment>
<dbReference type="PANTHER" id="PTHR11241:SF0">
    <property type="entry name" value="DEOXYURIDINE 5'-TRIPHOSPHATE NUCLEOTIDOHYDROLASE"/>
    <property type="match status" value="1"/>
</dbReference>
<feature type="binding site" evidence="8">
    <location>
        <begin position="105"/>
        <end position="107"/>
    </location>
    <ligand>
        <name>substrate</name>
    </ligand>
</feature>
<comment type="function">
    <text evidence="8">This enzyme is involved in nucleotide metabolism: it produces dUMP, the immediate precursor of thymidine nucleotides and it decreases the intracellular concentration of dUTP so that uracil cannot be incorporated into DNA.</text>
</comment>
<dbReference type="HAMAP" id="MF_00116">
    <property type="entry name" value="dUTPase_bact"/>
    <property type="match status" value="1"/>
</dbReference>
<evidence type="ECO:0000256" key="1">
    <source>
        <dbReference type="ARBA" id="ARBA00001946"/>
    </source>
</evidence>
<comment type="pathway">
    <text evidence="8">Pyrimidine metabolism; dUMP biosynthesis; dUMP from dCTP (dUTP route): step 2/2.</text>
</comment>
<dbReference type="InterPro" id="IPR036157">
    <property type="entry name" value="dUTPase-like_sf"/>
</dbReference>
<comment type="catalytic activity">
    <reaction evidence="7 8">
        <text>dUTP + H2O = dUMP + diphosphate + H(+)</text>
        <dbReference type="Rhea" id="RHEA:10248"/>
        <dbReference type="ChEBI" id="CHEBI:15377"/>
        <dbReference type="ChEBI" id="CHEBI:15378"/>
        <dbReference type="ChEBI" id="CHEBI:33019"/>
        <dbReference type="ChEBI" id="CHEBI:61555"/>
        <dbReference type="ChEBI" id="CHEBI:246422"/>
        <dbReference type="EC" id="3.6.1.23"/>
    </reaction>
</comment>
<dbReference type="PANTHER" id="PTHR11241">
    <property type="entry name" value="DEOXYURIDINE 5'-TRIPHOSPHATE NUCLEOTIDOHYDROLASE"/>
    <property type="match status" value="1"/>
</dbReference>
<dbReference type="Gene3D" id="2.70.40.10">
    <property type="match status" value="1"/>
</dbReference>
<dbReference type="Pfam" id="PF00692">
    <property type="entry name" value="dUTPase"/>
    <property type="match status" value="1"/>
</dbReference>
<organism evidence="11 12">
    <name type="scientific">Candidatus Ozemobacter sibiricus</name>
    <dbReference type="NCBI Taxonomy" id="2268124"/>
    <lineage>
        <taxon>Bacteria</taxon>
        <taxon>Candidatus Ozemobacteria</taxon>
        <taxon>Candidatus Ozemobacterales</taxon>
        <taxon>Candidatus Ozemobacteraceae</taxon>
        <taxon>Candidatus Ozemobacter</taxon>
    </lineage>
</organism>
<dbReference type="SUPFAM" id="SSF51283">
    <property type="entry name" value="dUTPase-like"/>
    <property type="match status" value="1"/>
</dbReference>
<dbReference type="Proteomes" id="UP000252355">
    <property type="component" value="Unassembled WGS sequence"/>
</dbReference>
<dbReference type="GO" id="GO:0000287">
    <property type="term" value="F:magnesium ion binding"/>
    <property type="evidence" value="ECO:0007669"/>
    <property type="project" value="UniProtKB-UniRule"/>
</dbReference>
<comment type="caution">
    <text evidence="11">The sequence shown here is derived from an EMBL/GenBank/DDBJ whole genome shotgun (WGS) entry which is preliminary data.</text>
</comment>